<dbReference type="PANTHER" id="PTHR10072:SF41">
    <property type="entry name" value="IRON-SULFUR CLUSTER ASSEMBLY 1 HOMOLOG, MITOCHONDRIAL"/>
    <property type="match status" value="1"/>
</dbReference>
<dbReference type="SUPFAM" id="SSF89360">
    <property type="entry name" value="HesB-like domain"/>
    <property type="match status" value="1"/>
</dbReference>
<comment type="pathway">
    <text evidence="1">Cofactor biosynthesis; iron-sulfur cluster biosynthesis.</text>
</comment>
<sequence>MASRTVVIRFIRPSSMRASIITRPLLHRCAIVDRSAPIHRGGPPGSAVRTAATSNYPWPGFIATSSPRMITSPPRHHPMNDRHGKTLPISSYYHYLSTTAMSRAEGTVGSEEVDEDHDEEEAAVVVPKRQRTTTTTTTTNAKRRPMVKRDPLIITPAAAARISHLIDVHNSSGGRGGGGDVARAVGIRLGTRKRGCNGLSYTLNYAYSDHSSMNPRDEVMTISIPTDANAPGNGLRVYVEPMALMNVIGTTMDFADDEMSSEFTFTNPNSKGECGCGESFNV</sequence>
<gene>
    <name evidence="5" type="ORF">ACHAXA_001469</name>
</gene>
<dbReference type="InterPro" id="IPR035903">
    <property type="entry name" value="HesB-like_dom_sf"/>
</dbReference>
<dbReference type="InterPro" id="IPR017870">
    <property type="entry name" value="FeS_cluster_insertion_CS"/>
</dbReference>
<keyword evidence="3" id="KW-0004">4Fe-4S</keyword>
<dbReference type="InterPro" id="IPR050322">
    <property type="entry name" value="Fe-S_cluster_asmbl/transfer"/>
</dbReference>
<keyword evidence="3" id="KW-0408">Iron</keyword>
<reference evidence="5 6" key="1">
    <citation type="submission" date="2024-10" db="EMBL/GenBank/DDBJ databases">
        <title>Updated reference genomes for cyclostephanoid diatoms.</title>
        <authorList>
            <person name="Roberts W.R."/>
            <person name="Alverson A.J."/>
        </authorList>
    </citation>
    <scope>NUCLEOTIDE SEQUENCE [LARGE SCALE GENOMIC DNA]</scope>
    <source>
        <strain evidence="5 6">AJA228-03</strain>
    </source>
</reference>
<dbReference type="Gene3D" id="2.60.300.12">
    <property type="entry name" value="HesB-like domain"/>
    <property type="match status" value="1"/>
</dbReference>
<keyword evidence="3" id="KW-0411">Iron-sulfur</keyword>
<organism evidence="5 6">
    <name type="scientific">Cyclostephanos tholiformis</name>
    <dbReference type="NCBI Taxonomy" id="382380"/>
    <lineage>
        <taxon>Eukaryota</taxon>
        <taxon>Sar</taxon>
        <taxon>Stramenopiles</taxon>
        <taxon>Ochrophyta</taxon>
        <taxon>Bacillariophyta</taxon>
        <taxon>Coscinodiscophyceae</taxon>
        <taxon>Thalassiosirophycidae</taxon>
        <taxon>Stephanodiscales</taxon>
        <taxon>Stephanodiscaceae</taxon>
        <taxon>Cyclostephanos</taxon>
    </lineage>
</organism>
<dbReference type="PANTHER" id="PTHR10072">
    <property type="entry name" value="IRON-SULFUR CLUSTER ASSEMBLY PROTEIN"/>
    <property type="match status" value="1"/>
</dbReference>
<dbReference type="NCBIfam" id="TIGR00049">
    <property type="entry name" value="iron-sulfur cluster assembly accessory protein"/>
    <property type="match status" value="1"/>
</dbReference>
<dbReference type="InterPro" id="IPR016092">
    <property type="entry name" value="ATAP"/>
</dbReference>
<dbReference type="Pfam" id="PF01521">
    <property type="entry name" value="Fe-S_biosyn"/>
    <property type="match status" value="1"/>
</dbReference>
<evidence type="ECO:0000313" key="6">
    <source>
        <dbReference type="Proteomes" id="UP001530377"/>
    </source>
</evidence>
<dbReference type="GO" id="GO:0051539">
    <property type="term" value="F:4 iron, 4 sulfur cluster binding"/>
    <property type="evidence" value="ECO:0007669"/>
    <property type="project" value="UniProtKB-KW"/>
</dbReference>
<feature type="domain" description="Core" evidence="4">
    <location>
        <begin position="153"/>
        <end position="278"/>
    </location>
</feature>
<protein>
    <recommendedName>
        <fullName evidence="4">Core domain-containing protein</fullName>
    </recommendedName>
</protein>
<evidence type="ECO:0000256" key="2">
    <source>
        <dbReference type="ARBA" id="ARBA00006718"/>
    </source>
</evidence>
<evidence type="ECO:0000256" key="3">
    <source>
        <dbReference type="ARBA" id="ARBA00022485"/>
    </source>
</evidence>
<proteinExistence type="inferred from homology"/>
<dbReference type="EMBL" id="JALLPB020000103">
    <property type="protein sequence ID" value="KAL3817462.1"/>
    <property type="molecule type" value="Genomic_DNA"/>
</dbReference>
<name>A0ABD3RZ23_9STRA</name>
<keyword evidence="3" id="KW-0479">Metal-binding</keyword>
<evidence type="ECO:0000313" key="5">
    <source>
        <dbReference type="EMBL" id="KAL3817462.1"/>
    </source>
</evidence>
<dbReference type="PROSITE" id="PS01152">
    <property type="entry name" value="HESB"/>
    <property type="match status" value="1"/>
</dbReference>
<comment type="similarity">
    <text evidence="2">Belongs to the HesB/IscA family.</text>
</comment>
<dbReference type="AlphaFoldDB" id="A0ABD3RZ23"/>
<keyword evidence="6" id="KW-1185">Reference proteome</keyword>
<evidence type="ECO:0000259" key="4">
    <source>
        <dbReference type="Pfam" id="PF01521"/>
    </source>
</evidence>
<accession>A0ABD3RZ23</accession>
<comment type="caution">
    <text evidence="5">The sequence shown here is derived from an EMBL/GenBank/DDBJ whole genome shotgun (WGS) entry which is preliminary data.</text>
</comment>
<dbReference type="Proteomes" id="UP001530377">
    <property type="component" value="Unassembled WGS sequence"/>
</dbReference>
<evidence type="ECO:0000256" key="1">
    <source>
        <dbReference type="ARBA" id="ARBA00005151"/>
    </source>
</evidence>
<dbReference type="InterPro" id="IPR000361">
    <property type="entry name" value="ATAP_core_dom"/>
</dbReference>